<feature type="transmembrane region" description="Helical" evidence="14">
    <location>
        <begin position="252"/>
        <end position="272"/>
    </location>
</feature>
<dbReference type="SMART" id="SM00387">
    <property type="entry name" value="HATPase_c"/>
    <property type="match status" value="1"/>
</dbReference>
<protein>
    <recommendedName>
        <fullName evidence="3">histidine kinase</fullName>
        <ecNumber evidence="3">2.7.13.3</ecNumber>
    </recommendedName>
</protein>
<evidence type="ECO:0000256" key="2">
    <source>
        <dbReference type="ARBA" id="ARBA00004651"/>
    </source>
</evidence>
<keyword evidence="11 14" id="KW-1133">Transmembrane helix</keyword>
<evidence type="ECO:0000256" key="13">
    <source>
        <dbReference type="ARBA" id="ARBA00023136"/>
    </source>
</evidence>
<dbReference type="CDD" id="cd00075">
    <property type="entry name" value="HATPase"/>
    <property type="match status" value="1"/>
</dbReference>
<evidence type="ECO:0000256" key="1">
    <source>
        <dbReference type="ARBA" id="ARBA00000085"/>
    </source>
</evidence>
<proteinExistence type="predicted"/>
<dbReference type="CDD" id="cd06225">
    <property type="entry name" value="HAMP"/>
    <property type="match status" value="1"/>
</dbReference>
<evidence type="ECO:0000256" key="14">
    <source>
        <dbReference type="SAM" id="Phobius"/>
    </source>
</evidence>
<dbReference type="SMART" id="SM00388">
    <property type="entry name" value="HisKA"/>
    <property type="match status" value="1"/>
</dbReference>
<keyword evidence="10" id="KW-0067">ATP-binding</keyword>
<dbReference type="Gene3D" id="1.10.287.130">
    <property type="match status" value="1"/>
</dbReference>
<dbReference type="InterPro" id="IPR050398">
    <property type="entry name" value="HssS/ArlS-like"/>
</dbReference>
<keyword evidence="8" id="KW-0547">Nucleotide-binding</keyword>
<comment type="caution">
    <text evidence="17">The sequence shown here is derived from an EMBL/GenBank/DDBJ whole genome shotgun (WGS) entry which is preliminary data.</text>
</comment>
<dbReference type="SUPFAM" id="SSF47384">
    <property type="entry name" value="Homodimeric domain of signal transducing histidine kinase"/>
    <property type="match status" value="1"/>
</dbReference>
<feature type="transmembrane region" description="Helical" evidence="14">
    <location>
        <begin position="466"/>
        <end position="489"/>
    </location>
</feature>
<name>A0AA37SSE7_9BACT</name>
<keyword evidence="4" id="KW-1003">Cell membrane</keyword>
<reference evidence="17" key="1">
    <citation type="journal article" date="2014" name="Int. J. Syst. Evol. Microbiol.">
        <title>Complete genome sequence of Corynebacterium casei LMG S-19264T (=DSM 44701T), isolated from a smear-ripened cheese.</title>
        <authorList>
            <consortium name="US DOE Joint Genome Institute (JGI-PGF)"/>
            <person name="Walter F."/>
            <person name="Albersmeier A."/>
            <person name="Kalinowski J."/>
            <person name="Ruckert C."/>
        </authorList>
    </citation>
    <scope>NUCLEOTIDE SEQUENCE</scope>
    <source>
        <strain evidence="17">NBRC 108769</strain>
    </source>
</reference>
<dbReference type="InterPro" id="IPR005467">
    <property type="entry name" value="His_kinase_dom"/>
</dbReference>
<evidence type="ECO:0000256" key="5">
    <source>
        <dbReference type="ARBA" id="ARBA00022553"/>
    </source>
</evidence>
<evidence type="ECO:0000256" key="6">
    <source>
        <dbReference type="ARBA" id="ARBA00022679"/>
    </source>
</evidence>
<dbReference type="Pfam" id="PF00672">
    <property type="entry name" value="HAMP"/>
    <property type="match status" value="1"/>
</dbReference>
<evidence type="ECO:0000313" key="18">
    <source>
        <dbReference type="Proteomes" id="UP001156666"/>
    </source>
</evidence>
<dbReference type="Gene3D" id="6.10.340.10">
    <property type="match status" value="1"/>
</dbReference>
<dbReference type="Gene3D" id="3.30.565.10">
    <property type="entry name" value="Histidine kinase-like ATPase, C-terminal domain"/>
    <property type="match status" value="1"/>
</dbReference>
<dbReference type="GO" id="GO:0005886">
    <property type="term" value="C:plasma membrane"/>
    <property type="evidence" value="ECO:0007669"/>
    <property type="project" value="UniProtKB-SubCell"/>
</dbReference>
<keyword evidence="9" id="KW-0418">Kinase</keyword>
<evidence type="ECO:0000256" key="7">
    <source>
        <dbReference type="ARBA" id="ARBA00022692"/>
    </source>
</evidence>
<feature type="transmembrane region" description="Helical" evidence="14">
    <location>
        <begin position="297"/>
        <end position="320"/>
    </location>
</feature>
<dbReference type="SUPFAM" id="SSF158472">
    <property type="entry name" value="HAMP domain-like"/>
    <property type="match status" value="1"/>
</dbReference>
<evidence type="ECO:0000313" key="17">
    <source>
        <dbReference type="EMBL" id="GLR19352.1"/>
    </source>
</evidence>
<dbReference type="InterPro" id="IPR036890">
    <property type="entry name" value="HATPase_C_sf"/>
</dbReference>
<evidence type="ECO:0000256" key="8">
    <source>
        <dbReference type="ARBA" id="ARBA00022741"/>
    </source>
</evidence>
<evidence type="ECO:0000259" key="15">
    <source>
        <dbReference type="PROSITE" id="PS50109"/>
    </source>
</evidence>
<evidence type="ECO:0000256" key="12">
    <source>
        <dbReference type="ARBA" id="ARBA00023012"/>
    </source>
</evidence>
<reference evidence="17" key="2">
    <citation type="submission" date="2023-01" db="EMBL/GenBank/DDBJ databases">
        <title>Draft genome sequence of Portibacter lacus strain NBRC 108769.</title>
        <authorList>
            <person name="Sun Q."/>
            <person name="Mori K."/>
        </authorList>
    </citation>
    <scope>NUCLEOTIDE SEQUENCE</scope>
    <source>
        <strain evidence="17">NBRC 108769</strain>
    </source>
</reference>
<keyword evidence="5" id="KW-0597">Phosphoprotein</keyword>
<dbReference type="InterPro" id="IPR003661">
    <property type="entry name" value="HisK_dim/P_dom"/>
</dbReference>
<evidence type="ECO:0000256" key="11">
    <source>
        <dbReference type="ARBA" id="ARBA00022989"/>
    </source>
</evidence>
<keyword evidence="13 14" id="KW-0472">Membrane</keyword>
<keyword evidence="7 14" id="KW-0812">Transmembrane</keyword>
<keyword evidence="18" id="KW-1185">Reference proteome</keyword>
<dbReference type="InterPro" id="IPR003660">
    <property type="entry name" value="HAMP_dom"/>
</dbReference>
<dbReference type="InterPro" id="IPR036097">
    <property type="entry name" value="HisK_dim/P_sf"/>
</dbReference>
<dbReference type="Proteomes" id="UP001156666">
    <property type="component" value="Unassembled WGS sequence"/>
</dbReference>
<gene>
    <name evidence="17" type="ORF">GCM10007940_39680</name>
</gene>
<evidence type="ECO:0000256" key="10">
    <source>
        <dbReference type="ARBA" id="ARBA00022840"/>
    </source>
</evidence>
<dbReference type="PANTHER" id="PTHR45528">
    <property type="entry name" value="SENSOR HISTIDINE KINASE CPXA"/>
    <property type="match status" value="1"/>
</dbReference>
<comment type="subcellular location">
    <subcellularLocation>
        <location evidence="2">Cell membrane</location>
        <topology evidence="2">Multi-pass membrane protein</topology>
    </subcellularLocation>
</comment>
<dbReference type="Pfam" id="PF00512">
    <property type="entry name" value="HisKA"/>
    <property type="match status" value="1"/>
</dbReference>
<keyword evidence="6" id="KW-0808">Transferase</keyword>
<dbReference type="EMBL" id="BSOH01000027">
    <property type="protein sequence ID" value="GLR19352.1"/>
    <property type="molecule type" value="Genomic_DNA"/>
</dbReference>
<accession>A0AA37SSE7</accession>
<dbReference type="Pfam" id="PF02518">
    <property type="entry name" value="HATPase_c"/>
    <property type="match status" value="1"/>
</dbReference>
<dbReference type="CDD" id="cd00082">
    <property type="entry name" value="HisKA"/>
    <property type="match status" value="1"/>
</dbReference>
<dbReference type="SMART" id="SM00304">
    <property type="entry name" value="HAMP"/>
    <property type="match status" value="1"/>
</dbReference>
<comment type="catalytic activity">
    <reaction evidence="1">
        <text>ATP + protein L-histidine = ADP + protein N-phospho-L-histidine.</text>
        <dbReference type="EC" id="2.7.13.3"/>
    </reaction>
</comment>
<dbReference type="PROSITE" id="PS50885">
    <property type="entry name" value="HAMP"/>
    <property type="match status" value="1"/>
</dbReference>
<keyword evidence="12" id="KW-0902">Two-component regulatory system</keyword>
<dbReference type="InterPro" id="IPR003594">
    <property type="entry name" value="HATPase_dom"/>
</dbReference>
<evidence type="ECO:0000256" key="3">
    <source>
        <dbReference type="ARBA" id="ARBA00012438"/>
    </source>
</evidence>
<dbReference type="PANTHER" id="PTHR45528:SF1">
    <property type="entry name" value="SENSOR HISTIDINE KINASE CPXA"/>
    <property type="match status" value="1"/>
</dbReference>
<evidence type="ECO:0000256" key="4">
    <source>
        <dbReference type="ARBA" id="ARBA00022475"/>
    </source>
</evidence>
<evidence type="ECO:0000256" key="9">
    <source>
        <dbReference type="ARBA" id="ARBA00022777"/>
    </source>
</evidence>
<dbReference type="PROSITE" id="PS50109">
    <property type="entry name" value="HIS_KIN"/>
    <property type="match status" value="1"/>
</dbReference>
<dbReference type="SUPFAM" id="SSF55874">
    <property type="entry name" value="ATPase domain of HSP90 chaperone/DNA topoisomerase II/histidine kinase"/>
    <property type="match status" value="1"/>
</dbReference>
<dbReference type="GO" id="GO:0005524">
    <property type="term" value="F:ATP binding"/>
    <property type="evidence" value="ECO:0007669"/>
    <property type="project" value="UniProtKB-KW"/>
</dbReference>
<dbReference type="AlphaFoldDB" id="A0AA37SSE7"/>
<organism evidence="17 18">
    <name type="scientific">Portibacter lacus</name>
    <dbReference type="NCBI Taxonomy" id="1099794"/>
    <lineage>
        <taxon>Bacteria</taxon>
        <taxon>Pseudomonadati</taxon>
        <taxon>Bacteroidota</taxon>
        <taxon>Saprospiria</taxon>
        <taxon>Saprospirales</taxon>
        <taxon>Haliscomenobacteraceae</taxon>
        <taxon>Portibacter</taxon>
    </lineage>
</organism>
<dbReference type="EC" id="2.7.13.3" evidence="3"/>
<dbReference type="InterPro" id="IPR004358">
    <property type="entry name" value="Sig_transdc_His_kin-like_C"/>
</dbReference>
<evidence type="ECO:0000259" key="16">
    <source>
        <dbReference type="PROSITE" id="PS50885"/>
    </source>
</evidence>
<sequence>MITLCSLSAVLLFNYYLKFDLNTKVDFAKSLVNEKDDTFISELRAFDQKIDDINLLSFLDSIPNPLKIHKVEFNQVLSDFVNDYETIDAKSKAIFNAFDKFENSMVYDQFTTMAFYKDFIKNSIAIDTNIYFEPVSNTYVLRKNQDIRLHPGGPFTVYFEFLPLDKFNTPAKLLSHTFQKYHEEPDYGVYINGVLKNTNGYHFNKLSNKAKELKVGKYISYNEKNISNLIYKVDDRTAVHVQSKFARIIKPISLFSFLFILMGITLSIIALFNTKYKFLPPQLLLKLNNISSLRRRIQLSVITLSIFSFVAIGVVTIIYFRYLSNEYDMDLIEEKNIAITADVSARLQNIDNSRNALRVLETNIHAISETHQVDIHLYDDNGKLINSSAPKLFELGFSPNLINTALLNLLKSNNGVYSSPELSKVGDLSFRNIFIPVKYDDINENLAYLQLLHAPQIKTQNNVTDFVGTLLNVYVFLFLLAGAIALAVANSITRPITVLGDQIKNFKLGRKNKKLEWDSEDELGELISNYNNMAEQLDESAMMIAKTEREGAWREMAKQVAHEIKNPLTPMKLSIQYMQRAIGSSEDPKELVNNVSNTIIEQIDNLSQIASEFSNFGTMPQGNNEKIVLNEIVETIHDLFRKRDDMDIFMTEPLDEIYVFADRNHLIRVLNNILKNAIQAIPTERRGRIDLKLYKKTGLAVVEIKDNGIGIPDHMKNKVFTPNFTTKSSGTGLGLAIAVNMMESFNGHIRFTTVPDKGTTFYIEIPLMHVKDNFEDVERISLELN</sequence>
<dbReference type="PRINTS" id="PR00344">
    <property type="entry name" value="BCTRLSENSOR"/>
</dbReference>
<feature type="domain" description="Histidine kinase" evidence="15">
    <location>
        <begin position="559"/>
        <end position="769"/>
    </location>
</feature>
<feature type="domain" description="HAMP" evidence="16">
    <location>
        <begin position="490"/>
        <end position="542"/>
    </location>
</feature>
<dbReference type="GO" id="GO:0000155">
    <property type="term" value="F:phosphorelay sensor kinase activity"/>
    <property type="evidence" value="ECO:0007669"/>
    <property type="project" value="InterPro"/>
</dbReference>